<dbReference type="EMBL" id="GEDG01008786">
    <property type="protein sequence ID" value="JAP29745.1"/>
    <property type="molecule type" value="Transcribed_RNA"/>
</dbReference>
<proteinExistence type="predicted"/>
<evidence type="ECO:0000313" key="2">
    <source>
        <dbReference type="EMBL" id="JAP29745.1"/>
    </source>
</evidence>
<feature type="non-terminal residue" evidence="2">
    <location>
        <position position="68"/>
    </location>
</feature>
<reference evidence="2" key="1">
    <citation type="submission" date="2015-12" db="EMBL/GenBank/DDBJ databases">
        <title>Gene expression during late stages of embryo sac development: a critical building block for successful pollen-pistil interactions.</title>
        <authorList>
            <person name="Liu Y."/>
            <person name="Joly V."/>
            <person name="Sabar M."/>
            <person name="Matton D.P."/>
        </authorList>
    </citation>
    <scope>NUCLEOTIDE SEQUENCE</scope>
</reference>
<feature type="transmembrane region" description="Helical" evidence="1">
    <location>
        <begin position="28"/>
        <end position="49"/>
    </location>
</feature>
<protein>
    <submittedName>
        <fullName evidence="2">Putative ovule protein</fullName>
    </submittedName>
</protein>
<accession>A0A0V0IB48</accession>
<sequence length="68" mass="8219">MITYRTRGQDPFNPVWHRESCTNACRSWFVKILCFKVIGVDFFYLPWSFMQEFNGKKSRLCSDIFVRN</sequence>
<name>A0A0V0IB48_SOLCH</name>
<keyword evidence="1" id="KW-0812">Transmembrane</keyword>
<dbReference type="AlphaFoldDB" id="A0A0V0IB48"/>
<organism evidence="2">
    <name type="scientific">Solanum chacoense</name>
    <name type="common">Chaco potato</name>
    <dbReference type="NCBI Taxonomy" id="4108"/>
    <lineage>
        <taxon>Eukaryota</taxon>
        <taxon>Viridiplantae</taxon>
        <taxon>Streptophyta</taxon>
        <taxon>Embryophyta</taxon>
        <taxon>Tracheophyta</taxon>
        <taxon>Spermatophyta</taxon>
        <taxon>Magnoliopsida</taxon>
        <taxon>eudicotyledons</taxon>
        <taxon>Gunneridae</taxon>
        <taxon>Pentapetalae</taxon>
        <taxon>asterids</taxon>
        <taxon>lamiids</taxon>
        <taxon>Solanales</taxon>
        <taxon>Solanaceae</taxon>
        <taxon>Solanoideae</taxon>
        <taxon>Solaneae</taxon>
        <taxon>Solanum</taxon>
    </lineage>
</organism>
<keyword evidence="1" id="KW-0472">Membrane</keyword>
<evidence type="ECO:0000256" key="1">
    <source>
        <dbReference type="SAM" id="Phobius"/>
    </source>
</evidence>
<keyword evidence="1" id="KW-1133">Transmembrane helix</keyword>